<keyword evidence="9" id="KW-0460">Magnesium</keyword>
<evidence type="ECO:0000256" key="7">
    <source>
        <dbReference type="ARBA" id="ARBA00022741"/>
    </source>
</evidence>
<keyword evidence="7" id="KW-0547">Nucleotide-binding</keyword>
<evidence type="ECO:0000256" key="11">
    <source>
        <dbReference type="SAM" id="MobiDB-lite"/>
    </source>
</evidence>
<evidence type="ECO:0000256" key="9">
    <source>
        <dbReference type="ARBA" id="ARBA00022842"/>
    </source>
</evidence>
<proteinExistence type="inferred from homology"/>
<dbReference type="KEGG" id="mng:MNEG_12769"/>
<dbReference type="Proteomes" id="UP000054498">
    <property type="component" value="Unassembled WGS sequence"/>
</dbReference>
<evidence type="ECO:0000256" key="5">
    <source>
        <dbReference type="ARBA" id="ARBA00022694"/>
    </source>
</evidence>
<dbReference type="GO" id="GO:0005737">
    <property type="term" value="C:cytoplasm"/>
    <property type="evidence" value="ECO:0007669"/>
    <property type="project" value="UniProtKB-SubCell"/>
</dbReference>
<evidence type="ECO:0000256" key="4">
    <source>
        <dbReference type="ARBA" id="ARBA00022490"/>
    </source>
</evidence>
<dbReference type="InterPro" id="IPR027417">
    <property type="entry name" value="P-loop_NTPase"/>
</dbReference>
<sequence>MWRRSSAFIVTSEPGLRRLAAALSRELQAGDVYLLFGDVGAGKSAFSRAFIRAATEDPYLTVPSPTFLLQQLYEDHEGPPIHHFDLYRLEPGPGMGRLDLGTSFSSAVCLVEWPERLAAGDVPQQRLELRIDIVGEAEQQQLERDWGPAASSRGQSASTSSTVVRNGSRTGSVALAANSGAGWSEDQADVDPGSRKGDAIGGYSNNGDDSADDYDDDEEEDSPYTDRRWRRVVATAFGERWRARLVQLQGLARGGALSGRIKVVENVPTAPAEAAPDQER</sequence>
<feature type="compositionally biased region" description="Polar residues" evidence="11">
    <location>
        <begin position="162"/>
        <end position="171"/>
    </location>
</feature>
<dbReference type="GO" id="GO:0005524">
    <property type="term" value="F:ATP binding"/>
    <property type="evidence" value="ECO:0007669"/>
    <property type="project" value="UniProtKB-KW"/>
</dbReference>
<keyword evidence="8" id="KW-0067">ATP-binding</keyword>
<evidence type="ECO:0000256" key="3">
    <source>
        <dbReference type="ARBA" id="ARBA00019010"/>
    </source>
</evidence>
<keyword evidence="13" id="KW-1185">Reference proteome</keyword>
<dbReference type="Gene3D" id="3.40.50.300">
    <property type="entry name" value="P-loop containing nucleotide triphosphate hydrolases"/>
    <property type="match status" value="1"/>
</dbReference>
<evidence type="ECO:0000313" key="12">
    <source>
        <dbReference type="EMBL" id="KIY95193.1"/>
    </source>
</evidence>
<dbReference type="SUPFAM" id="SSF52540">
    <property type="entry name" value="P-loop containing nucleoside triphosphate hydrolases"/>
    <property type="match status" value="1"/>
</dbReference>
<evidence type="ECO:0000256" key="1">
    <source>
        <dbReference type="ARBA" id="ARBA00004496"/>
    </source>
</evidence>
<organism evidence="12 13">
    <name type="scientific">Monoraphidium neglectum</name>
    <dbReference type="NCBI Taxonomy" id="145388"/>
    <lineage>
        <taxon>Eukaryota</taxon>
        <taxon>Viridiplantae</taxon>
        <taxon>Chlorophyta</taxon>
        <taxon>core chlorophytes</taxon>
        <taxon>Chlorophyceae</taxon>
        <taxon>CS clade</taxon>
        <taxon>Sphaeropleales</taxon>
        <taxon>Selenastraceae</taxon>
        <taxon>Monoraphidium</taxon>
    </lineage>
</organism>
<evidence type="ECO:0000313" key="13">
    <source>
        <dbReference type="Proteomes" id="UP000054498"/>
    </source>
</evidence>
<keyword evidence="4" id="KW-0963">Cytoplasm</keyword>
<gene>
    <name evidence="12" type="ORF">MNEG_12769</name>
</gene>
<keyword evidence="6" id="KW-0479">Metal-binding</keyword>
<evidence type="ECO:0000256" key="6">
    <source>
        <dbReference type="ARBA" id="ARBA00022723"/>
    </source>
</evidence>
<dbReference type="Pfam" id="PF02367">
    <property type="entry name" value="TsaE"/>
    <property type="match status" value="1"/>
</dbReference>
<keyword evidence="5" id="KW-0819">tRNA processing</keyword>
<dbReference type="STRING" id="145388.A0A0D2KHF7"/>
<feature type="compositionally biased region" description="Acidic residues" evidence="11">
    <location>
        <begin position="209"/>
        <end position="223"/>
    </location>
</feature>
<evidence type="ECO:0000256" key="10">
    <source>
        <dbReference type="ARBA" id="ARBA00032441"/>
    </source>
</evidence>
<dbReference type="NCBIfam" id="TIGR00150">
    <property type="entry name" value="T6A_YjeE"/>
    <property type="match status" value="1"/>
</dbReference>
<dbReference type="InterPro" id="IPR003442">
    <property type="entry name" value="T6A_TsaE"/>
</dbReference>
<evidence type="ECO:0000256" key="2">
    <source>
        <dbReference type="ARBA" id="ARBA00007599"/>
    </source>
</evidence>
<dbReference type="GeneID" id="25730164"/>
<comment type="subcellular location">
    <subcellularLocation>
        <location evidence="1">Cytoplasm</location>
    </subcellularLocation>
</comment>
<dbReference type="OrthoDB" id="507945at2759"/>
<dbReference type="GO" id="GO:0002949">
    <property type="term" value="P:tRNA threonylcarbamoyladenosine modification"/>
    <property type="evidence" value="ECO:0007669"/>
    <property type="project" value="InterPro"/>
</dbReference>
<evidence type="ECO:0000256" key="8">
    <source>
        <dbReference type="ARBA" id="ARBA00022840"/>
    </source>
</evidence>
<feature type="region of interest" description="Disordered" evidence="11">
    <location>
        <begin position="142"/>
        <end position="224"/>
    </location>
</feature>
<accession>A0A0D2KHF7</accession>
<dbReference type="AlphaFoldDB" id="A0A0D2KHF7"/>
<dbReference type="EMBL" id="KK103642">
    <property type="protein sequence ID" value="KIY95193.1"/>
    <property type="molecule type" value="Genomic_DNA"/>
</dbReference>
<dbReference type="GO" id="GO:0046872">
    <property type="term" value="F:metal ion binding"/>
    <property type="evidence" value="ECO:0007669"/>
    <property type="project" value="UniProtKB-KW"/>
</dbReference>
<comment type="similarity">
    <text evidence="2">Belongs to the TsaE family.</text>
</comment>
<dbReference type="RefSeq" id="XP_013894213.1">
    <property type="nucleotide sequence ID" value="XM_014038759.1"/>
</dbReference>
<dbReference type="PANTHER" id="PTHR33540:SF2">
    <property type="entry name" value="TRNA THREONYLCARBAMOYLADENOSINE BIOSYNTHESIS PROTEIN TSAE"/>
    <property type="match status" value="1"/>
</dbReference>
<feature type="compositionally biased region" description="Low complexity" evidence="11">
    <location>
        <begin position="149"/>
        <end position="161"/>
    </location>
</feature>
<protein>
    <recommendedName>
        <fullName evidence="3">tRNA threonylcarbamoyladenosine biosynthesis protein TsaE</fullName>
    </recommendedName>
    <alternativeName>
        <fullName evidence="10">t(6)A37 threonylcarbamoyladenosine biosynthesis protein TsaE</fullName>
    </alternativeName>
</protein>
<dbReference type="PANTHER" id="PTHR33540">
    <property type="entry name" value="TRNA THREONYLCARBAMOYLADENOSINE BIOSYNTHESIS PROTEIN TSAE"/>
    <property type="match status" value="1"/>
</dbReference>
<reference evidence="12 13" key="1">
    <citation type="journal article" date="2013" name="BMC Genomics">
        <title>Reconstruction of the lipid metabolism for the microalga Monoraphidium neglectum from its genome sequence reveals characteristics suitable for biofuel production.</title>
        <authorList>
            <person name="Bogen C."/>
            <person name="Al-Dilaimi A."/>
            <person name="Albersmeier A."/>
            <person name="Wichmann J."/>
            <person name="Grundmann M."/>
            <person name="Rupp O."/>
            <person name="Lauersen K.J."/>
            <person name="Blifernez-Klassen O."/>
            <person name="Kalinowski J."/>
            <person name="Goesmann A."/>
            <person name="Mussgnug J.H."/>
            <person name="Kruse O."/>
        </authorList>
    </citation>
    <scope>NUCLEOTIDE SEQUENCE [LARGE SCALE GENOMIC DNA]</scope>
    <source>
        <strain evidence="12 13">SAG 48.87</strain>
    </source>
</reference>
<name>A0A0D2KHF7_9CHLO</name>